<evidence type="ECO:0000259" key="1">
    <source>
        <dbReference type="Pfam" id="PF21432"/>
    </source>
</evidence>
<keyword evidence="3" id="KW-1185">Reference proteome</keyword>
<dbReference type="InterPro" id="IPR049123">
    <property type="entry name" value="56B_RHH"/>
</dbReference>
<dbReference type="Pfam" id="PF21432">
    <property type="entry name" value="56B_RHH"/>
    <property type="match status" value="1"/>
</dbReference>
<dbReference type="EMBL" id="JACXAE010000011">
    <property type="protein sequence ID" value="MBD2770959.1"/>
    <property type="molecule type" value="Genomic_DNA"/>
</dbReference>
<name>A0A8J6XG19_9CYAN</name>
<evidence type="ECO:0000313" key="3">
    <source>
        <dbReference type="Proteomes" id="UP000629098"/>
    </source>
</evidence>
<gene>
    <name evidence="2" type="ORF">ICL16_02175</name>
</gene>
<comment type="caution">
    <text evidence="2">The sequence shown here is derived from an EMBL/GenBank/DDBJ whole genome shotgun (WGS) entry which is preliminary data.</text>
</comment>
<dbReference type="RefSeq" id="WP_190825259.1">
    <property type="nucleotide sequence ID" value="NZ_CAWPPI010000011.1"/>
</dbReference>
<dbReference type="SUPFAM" id="SSF47598">
    <property type="entry name" value="Ribbon-helix-helix"/>
    <property type="match status" value="1"/>
</dbReference>
<dbReference type="Gene3D" id="1.10.1220.10">
    <property type="entry name" value="Met repressor-like"/>
    <property type="match status" value="1"/>
</dbReference>
<dbReference type="Proteomes" id="UP000629098">
    <property type="component" value="Unassembled WGS sequence"/>
</dbReference>
<reference evidence="2" key="1">
    <citation type="submission" date="2020-09" db="EMBL/GenBank/DDBJ databases">
        <title>Iningainema tapete sp. nov. (Scytonemataceae, Cyanobacteria) from greenhouses in central Florida (USA) produces two types of nodularin with biosynthetic potential for microcystin-LR and anabaenopeptins.</title>
        <authorList>
            <person name="Berthold D.E."/>
            <person name="Lefler F.W."/>
            <person name="Huang I.-S."/>
            <person name="Abdulla H."/>
            <person name="Zimba P.V."/>
            <person name="Laughinghouse H.D. IV."/>
        </authorList>
    </citation>
    <scope>NUCLEOTIDE SEQUENCE</scope>
    <source>
        <strain evidence="2">BLCCT55</strain>
    </source>
</reference>
<organism evidence="2 3">
    <name type="scientific">Iningainema tapete BLCC-T55</name>
    <dbReference type="NCBI Taxonomy" id="2748662"/>
    <lineage>
        <taxon>Bacteria</taxon>
        <taxon>Bacillati</taxon>
        <taxon>Cyanobacteriota</taxon>
        <taxon>Cyanophyceae</taxon>
        <taxon>Nostocales</taxon>
        <taxon>Scytonemataceae</taxon>
        <taxon>Iningainema tapete</taxon>
    </lineage>
</organism>
<protein>
    <submittedName>
        <fullName evidence="2">Chromosome partitioning protein ParB</fullName>
    </submittedName>
</protein>
<dbReference type="AlphaFoldDB" id="A0A8J6XG19"/>
<accession>A0A8J6XG19</accession>
<feature type="domain" description="56B-like ribbon-helix-helix" evidence="1">
    <location>
        <begin position="23"/>
        <end position="52"/>
    </location>
</feature>
<dbReference type="InterPro" id="IPR013321">
    <property type="entry name" value="Arc_rbn_hlx_hlx"/>
</dbReference>
<evidence type="ECO:0000313" key="2">
    <source>
        <dbReference type="EMBL" id="MBD2770959.1"/>
    </source>
</evidence>
<dbReference type="GO" id="GO:0006355">
    <property type="term" value="P:regulation of DNA-templated transcription"/>
    <property type="evidence" value="ECO:0007669"/>
    <property type="project" value="InterPro"/>
</dbReference>
<proteinExistence type="predicted"/>
<sequence length="68" mass="7768">MRLEEIMAKLPPNMTELSSYVDKDLKLRFKLACTAQQKTMSEVITELIEEWLEENENPSPALKGKGEA</sequence>
<dbReference type="InterPro" id="IPR010985">
    <property type="entry name" value="Ribbon_hlx_hlx"/>
</dbReference>